<sequence length="59" mass="7024">MLRLLKNPLPKEDFEQMRRLAVKLLAQRADELTAAWEEKNNITEDHYERLSEGHFRSKG</sequence>
<evidence type="ECO:0000313" key="1">
    <source>
        <dbReference type="EMBL" id="GAA4780814.1"/>
    </source>
</evidence>
<dbReference type="EMBL" id="BAABIQ010000003">
    <property type="protein sequence ID" value="GAA4780814.1"/>
    <property type="molecule type" value="Genomic_DNA"/>
</dbReference>
<gene>
    <name evidence="1" type="ORF">GCM10023231_04990</name>
</gene>
<protein>
    <submittedName>
        <fullName evidence="1">Uncharacterized protein</fullName>
    </submittedName>
</protein>
<proteinExistence type="predicted"/>
<accession>A0ABP9AGP0</accession>
<organism evidence="1 2">
    <name type="scientific">Olivibacter ginsenosidimutans</name>
    <dbReference type="NCBI Taxonomy" id="1176537"/>
    <lineage>
        <taxon>Bacteria</taxon>
        <taxon>Pseudomonadati</taxon>
        <taxon>Bacteroidota</taxon>
        <taxon>Sphingobacteriia</taxon>
        <taxon>Sphingobacteriales</taxon>
        <taxon>Sphingobacteriaceae</taxon>
        <taxon>Olivibacter</taxon>
    </lineage>
</organism>
<reference evidence="2" key="1">
    <citation type="journal article" date="2019" name="Int. J. Syst. Evol. Microbiol.">
        <title>The Global Catalogue of Microorganisms (GCM) 10K type strain sequencing project: providing services to taxonomists for standard genome sequencing and annotation.</title>
        <authorList>
            <consortium name="The Broad Institute Genomics Platform"/>
            <consortium name="The Broad Institute Genome Sequencing Center for Infectious Disease"/>
            <person name="Wu L."/>
            <person name="Ma J."/>
        </authorList>
    </citation>
    <scope>NUCLEOTIDE SEQUENCE [LARGE SCALE GENOMIC DNA]</scope>
    <source>
        <strain evidence="2">JCM 18200</strain>
    </source>
</reference>
<keyword evidence="2" id="KW-1185">Reference proteome</keyword>
<name>A0ABP9AGP0_9SPHI</name>
<evidence type="ECO:0000313" key="2">
    <source>
        <dbReference type="Proteomes" id="UP001501411"/>
    </source>
</evidence>
<dbReference type="Proteomes" id="UP001501411">
    <property type="component" value="Unassembled WGS sequence"/>
</dbReference>
<comment type="caution">
    <text evidence="1">The sequence shown here is derived from an EMBL/GenBank/DDBJ whole genome shotgun (WGS) entry which is preliminary data.</text>
</comment>